<dbReference type="FunFam" id="1.10.12.10:FF:000001">
    <property type="entry name" value="Probable enoyl-CoA hydratase, mitochondrial"/>
    <property type="match status" value="1"/>
</dbReference>
<gene>
    <name evidence="8" type="ordered locus">Slip_0486</name>
</gene>
<dbReference type="GO" id="GO:0006635">
    <property type="term" value="P:fatty acid beta-oxidation"/>
    <property type="evidence" value="ECO:0007669"/>
    <property type="project" value="TreeGrafter"/>
</dbReference>
<dbReference type="FunFam" id="3.90.226.10:FF:000009">
    <property type="entry name" value="Carnitinyl-CoA dehydratase"/>
    <property type="match status" value="1"/>
</dbReference>
<dbReference type="RefSeq" id="WP_013174672.1">
    <property type="nucleotide sequence ID" value="NC_014220.1"/>
</dbReference>
<evidence type="ECO:0000256" key="5">
    <source>
        <dbReference type="ARBA" id="ARBA00050624"/>
    </source>
</evidence>
<dbReference type="InterPro" id="IPR029045">
    <property type="entry name" value="ClpP/crotonase-like_dom_sf"/>
</dbReference>
<dbReference type="OrthoDB" id="9775794at2"/>
<evidence type="ECO:0000256" key="6">
    <source>
        <dbReference type="ARBA" id="ARBA00067035"/>
    </source>
</evidence>
<name>D7CKN5_SYNLT</name>
<comment type="subunit">
    <text evidence="3">Homotetramer.</text>
</comment>
<dbReference type="PANTHER" id="PTHR11941:SF54">
    <property type="entry name" value="ENOYL-COA HYDRATASE, MITOCHONDRIAL"/>
    <property type="match status" value="1"/>
</dbReference>
<dbReference type="Proteomes" id="UP000000378">
    <property type="component" value="Chromosome"/>
</dbReference>
<evidence type="ECO:0000256" key="2">
    <source>
        <dbReference type="ARBA" id="ARBA00005254"/>
    </source>
</evidence>
<evidence type="ECO:0000256" key="3">
    <source>
        <dbReference type="ARBA" id="ARBA00011881"/>
    </source>
</evidence>
<evidence type="ECO:0000313" key="8">
    <source>
        <dbReference type="EMBL" id="ADI01270.1"/>
    </source>
</evidence>
<protein>
    <recommendedName>
        <fullName evidence="6">short-chain-enoyl-CoA hydratase</fullName>
        <ecNumber evidence="6">4.2.1.150</ecNumber>
    </recommendedName>
</protein>
<dbReference type="HOGENOM" id="CLU_009834_7_6_9"/>
<dbReference type="EMBL" id="CP002048">
    <property type="protein sequence ID" value="ADI01270.1"/>
    <property type="molecule type" value="Genomic_DNA"/>
</dbReference>
<dbReference type="PANTHER" id="PTHR11941">
    <property type="entry name" value="ENOYL-COA HYDRATASE-RELATED"/>
    <property type="match status" value="1"/>
</dbReference>
<dbReference type="SUPFAM" id="SSF52096">
    <property type="entry name" value="ClpP/crotonase"/>
    <property type="match status" value="1"/>
</dbReference>
<dbReference type="InterPro" id="IPR018376">
    <property type="entry name" value="Enoyl-CoA_hyd/isom_CS"/>
</dbReference>
<dbReference type="EC" id="4.2.1.150" evidence="6"/>
<dbReference type="AlphaFoldDB" id="D7CKN5"/>
<dbReference type="STRING" id="643648.Slip_0486"/>
<keyword evidence="9" id="KW-1185">Reference proteome</keyword>
<comment type="pathway">
    <text evidence="1">Lipid metabolism; butanoate metabolism.</text>
</comment>
<dbReference type="InterPro" id="IPR001753">
    <property type="entry name" value="Enoyl-CoA_hydra/iso"/>
</dbReference>
<evidence type="ECO:0000256" key="1">
    <source>
        <dbReference type="ARBA" id="ARBA00005086"/>
    </source>
</evidence>
<dbReference type="InterPro" id="IPR014748">
    <property type="entry name" value="Enoyl-CoA_hydra_C"/>
</dbReference>
<evidence type="ECO:0000313" key="9">
    <source>
        <dbReference type="Proteomes" id="UP000000378"/>
    </source>
</evidence>
<organism evidence="8 9">
    <name type="scientific">Syntrophothermus lipocalidus (strain DSM 12680 / TGB-C1)</name>
    <dbReference type="NCBI Taxonomy" id="643648"/>
    <lineage>
        <taxon>Bacteria</taxon>
        <taxon>Bacillati</taxon>
        <taxon>Bacillota</taxon>
        <taxon>Clostridia</taxon>
        <taxon>Eubacteriales</taxon>
        <taxon>Syntrophomonadaceae</taxon>
        <taxon>Syntrophothermus</taxon>
    </lineage>
</organism>
<dbReference type="PROSITE" id="PS00166">
    <property type="entry name" value="ENOYL_COA_HYDRATASE"/>
    <property type="match status" value="1"/>
</dbReference>
<dbReference type="GO" id="GO:0018812">
    <property type="term" value="F:3-hydroxyacyl-CoA dehydratase activity"/>
    <property type="evidence" value="ECO:0007669"/>
    <property type="project" value="UniProtKB-EC"/>
</dbReference>
<evidence type="ECO:0000256" key="7">
    <source>
        <dbReference type="RuleBase" id="RU003707"/>
    </source>
</evidence>
<dbReference type="Gene3D" id="1.10.12.10">
    <property type="entry name" value="Lyase 2-enoyl-coa Hydratase, Chain A, domain 2"/>
    <property type="match status" value="1"/>
</dbReference>
<accession>D7CKN5</accession>
<dbReference type="eggNOG" id="COG1024">
    <property type="taxonomic scope" value="Bacteria"/>
</dbReference>
<comment type="similarity">
    <text evidence="2 7">Belongs to the enoyl-CoA hydratase/isomerase family.</text>
</comment>
<sequence>MELKTMLYEKESGIGIITFNRPKVLNAISPDTLDELIYLMSEIESDDEVKCVIITGGSRAFAAGADIAYMAKVDPVECERVMAKFHQAFDSVANLSKPVIAAIAGLAFGGGCELALACDIRIAAEGTKLGFPEVNLGIFPAAGGTQRLTRLVGIGWAKDMIMTGDPIDAETAFKIGLVTRVVKPEDLMDEAKKLAMKLAAKAPITTRVAKQCLNNSISTDIASGLAFEQKAVAFLFSTEDAKEGLNAFIEKRKANFKGR</sequence>
<reference evidence="8 9" key="2">
    <citation type="journal article" date="2010" name="Stand. Genomic Sci.">
        <title>Complete genome sequence of Syntrophothermus lipocalidus type strain (TGB-C1).</title>
        <authorList>
            <person name="Djao O.D."/>
            <person name="Zhang X."/>
            <person name="Lucas S."/>
            <person name="Lapidus A."/>
            <person name="Del Rio T.G."/>
            <person name="Nolan M."/>
            <person name="Tice H."/>
            <person name="Cheng J.F."/>
            <person name="Han C."/>
            <person name="Tapia R."/>
            <person name="Goodwin L."/>
            <person name="Pitluck S."/>
            <person name="Liolios K."/>
            <person name="Ivanova N."/>
            <person name="Mavromatis K."/>
            <person name="Mikhailova N."/>
            <person name="Ovchinnikova G."/>
            <person name="Pati A."/>
            <person name="Brambilla E."/>
            <person name="Chen A."/>
            <person name="Palaniappan K."/>
            <person name="Land M."/>
            <person name="Hauser L."/>
            <person name="Chang Y.J."/>
            <person name="Jeffries C.D."/>
            <person name="Rohde M."/>
            <person name="Sikorski J."/>
            <person name="Spring S."/>
            <person name="Goker M."/>
            <person name="Detter J.C."/>
            <person name="Woyke T."/>
            <person name="Bristow J."/>
            <person name="Eisen J.A."/>
            <person name="Markowitz V."/>
            <person name="Hugenholtz P."/>
            <person name="Kyrpides N.C."/>
            <person name="Klenk H.P."/>
        </authorList>
    </citation>
    <scope>NUCLEOTIDE SEQUENCE [LARGE SCALE GENOMIC DNA]</scope>
    <source>
        <strain evidence="9">DSM 12680 / TGB-C1</strain>
    </source>
</reference>
<proteinExistence type="inferred from homology"/>
<dbReference type="CDD" id="cd06558">
    <property type="entry name" value="crotonase-like"/>
    <property type="match status" value="1"/>
</dbReference>
<comment type="catalytic activity">
    <reaction evidence="5">
        <text>a short-chain (3S)-3-hydroxyacyl-CoA = a short-chain (2E)-enoyl-CoA + H2O</text>
        <dbReference type="Rhea" id="RHEA:52664"/>
        <dbReference type="ChEBI" id="CHEBI:15377"/>
        <dbReference type="ChEBI" id="CHEBI:87488"/>
        <dbReference type="ChEBI" id="CHEBI:136760"/>
        <dbReference type="EC" id="4.2.1.150"/>
    </reaction>
</comment>
<evidence type="ECO:0000256" key="4">
    <source>
        <dbReference type="ARBA" id="ARBA00023239"/>
    </source>
</evidence>
<keyword evidence="4 8" id="KW-0456">Lyase</keyword>
<dbReference type="KEGG" id="slp:Slip_0486"/>
<dbReference type="Pfam" id="PF00378">
    <property type="entry name" value="ECH_1"/>
    <property type="match status" value="1"/>
</dbReference>
<dbReference type="Gene3D" id="3.90.226.10">
    <property type="entry name" value="2-enoyl-CoA Hydratase, Chain A, domain 1"/>
    <property type="match status" value="1"/>
</dbReference>
<reference evidence="9" key="1">
    <citation type="journal article" date="2010" name="Stand. Genomic Sci.">
        <title>Complete genome sequence of Syntrophothermus lipocalidus type strain (TGB-C1T).</title>
        <authorList>
            <consortium name="US DOE Joint Genome Institute (JGI-PGF)"/>
            <person name="Djao O."/>
            <person name="Zhang X."/>
            <person name="Lucas S."/>
            <person name="Lapidus A."/>
            <person name="Glavina Del Rio T."/>
            <person name="Nolan M."/>
            <person name="Tice H."/>
            <person name="Cheng J."/>
            <person name="Han C."/>
            <person name="Tapia R."/>
            <person name="Goodwin L."/>
            <person name="Pitluck S."/>
            <person name="Liolios K."/>
            <person name="Ivanova N."/>
            <person name="Mavromatis K."/>
            <person name="Mikhailova N."/>
            <person name="Ovchinnikova G."/>
            <person name="Pati A."/>
            <person name="Brambilla E."/>
            <person name="Chen A."/>
            <person name="Palaniappan K."/>
            <person name="Land M."/>
            <person name="Hauser L."/>
            <person name="Chang Y."/>
            <person name="Jeffries C."/>
            <person name="Rohde M."/>
            <person name="Sikorski J."/>
            <person name="Spring S."/>
            <person name="Goker M."/>
            <person name="Detter J."/>
            <person name="Woyke T."/>
            <person name="Bristow J."/>
            <person name="Eisen J."/>
            <person name="Markowitz V."/>
            <person name="Hugenholtz P."/>
            <person name="Kyrpides N."/>
            <person name="Klenk H."/>
        </authorList>
    </citation>
    <scope>NUCLEOTIDE SEQUENCE [LARGE SCALE GENOMIC DNA]</scope>
    <source>
        <strain evidence="9">DSM 12680 / TGB-C1</strain>
    </source>
</reference>